<protein>
    <submittedName>
        <fullName evidence="1">Uncharacterized protein</fullName>
    </submittedName>
</protein>
<accession>A0A8J7YZ81</accession>
<evidence type="ECO:0000313" key="1">
    <source>
        <dbReference type="EMBL" id="NDJ17264.1"/>
    </source>
</evidence>
<evidence type="ECO:0000313" key="2">
    <source>
        <dbReference type="Proteomes" id="UP000646053"/>
    </source>
</evidence>
<dbReference type="RefSeq" id="WP_162422761.1">
    <property type="nucleotide sequence ID" value="NZ_WVIE01000007.1"/>
</dbReference>
<name>A0A8J7YZ81_9CYAN</name>
<keyword evidence="2" id="KW-1185">Reference proteome</keyword>
<comment type="caution">
    <text evidence="1">The sequence shown here is derived from an EMBL/GenBank/DDBJ whole genome shotgun (WGS) entry which is preliminary data.</text>
</comment>
<dbReference type="AlphaFoldDB" id="A0A8J7YZ81"/>
<reference evidence="1" key="1">
    <citation type="submission" date="2019-12" db="EMBL/GenBank/DDBJ databases">
        <title>High-Quality draft genome sequences of three cyanobacteria isolated from the limestone walls of the Old Cathedral of Coimbra.</title>
        <authorList>
            <person name="Tiago I."/>
            <person name="Soares F."/>
            <person name="Portugal A."/>
        </authorList>
    </citation>
    <scope>NUCLEOTIDE SEQUENCE</scope>
    <source>
        <strain evidence="1">A</strain>
    </source>
</reference>
<dbReference type="Proteomes" id="UP000646053">
    <property type="component" value="Unassembled WGS sequence"/>
</dbReference>
<proteinExistence type="predicted"/>
<gene>
    <name evidence="1" type="ORF">GS601_08165</name>
</gene>
<sequence>MWRKLKNFFLSLRTYSDMSPDVGLRRRINQTLRSRSSRSFEEWYHSFWKRLDVSKDVAAFVYDQMEEYSGLQFSRVLPSDRLSTDLHLSMVCWFDWECTLCDDFCDRFSVDIHGCFDPYALSTIKDLVVFLNQQVIPVNYSQP</sequence>
<organism evidence="1 2">
    <name type="scientific">Myxacorys almedinensis A</name>
    <dbReference type="NCBI Taxonomy" id="2690445"/>
    <lineage>
        <taxon>Bacteria</taxon>
        <taxon>Bacillati</taxon>
        <taxon>Cyanobacteriota</taxon>
        <taxon>Cyanophyceae</taxon>
        <taxon>Leptolyngbyales</taxon>
        <taxon>Leptolyngbyaceae</taxon>
        <taxon>Myxacorys</taxon>
        <taxon>Myxacorys almedinensis</taxon>
    </lineage>
</organism>
<dbReference type="EMBL" id="WVIE01000007">
    <property type="protein sequence ID" value="NDJ17264.1"/>
    <property type="molecule type" value="Genomic_DNA"/>
</dbReference>